<evidence type="ECO:0000256" key="5">
    <source>
        <dbReference type="ARBA" id="ARBA00023155"/>
    </source>
</evidence>
<dbReference type="Pfam" id="PF07526">
    <property type="entry name" value="POX"/>
    <property type="match status" value="1"/>
</dbReference>
<dbReference type="InterPro" id="IPR006563">
    <property type="entry name" value="POX_dom"/>
</dbReference>
<evidence type="ECO:0000256" key="3">
    <source>
        <dbReference type="ARBA" id="ARBA00023015"/>
    </source>
</evidence>
<dbReference type="SUPFAM" id="SSF46689">
    <property type="entry name" value="Homeodomain-like"/>
    <property type="match status" value="1"/>
</dbReference>
<dbReference type="InterPro" id="IPR050224">
    <property type="entry name" value="TALE_homeobox"/>
</dbReference>
<keyword evidence="3" id="KW-0805">Transcription regulation</keyword>
<name>A0AAV8TIF7_9ROSI</name>
<reference evidence="11 12" key="1">
    <citation type="submission" date="2021-09" db="EMBL/GenBank/DDBJ databases">
        <title>Genomic insights and catalytic innovation underlie evolution of tropane alkaloids biosynthesis.</title>
        <authorList>
            <person name="Wang Y.-J."/>
            <person name="Tian T."/>
            <person name="Huang J.-P."/>
            <person name="Huang S.-X."/>
        </authorList>
    </citation>
    <scope>NUCLEOTIDE SEQUENCE [LARGE SCALE GENOMIC DNA]</scope>
    <source>
        <strain evidence="11">KIB-2018</strain>
        <tissue evidence="11">Leaf</tissue>
    </source>
</reference>
<dbReference type="InterPro" id="IPR009057">
    <property type="entry name" value="Homeodomain-like_sf"/>
</dbReference>
<dbReference type="EMBL" id="JAIWQS010000005">
    <property type="protein sequence ID" value="KAJ8765969.1"/>
    <property type="molecule type" value="Genomic_DNA"/>
</dbReference>
<evidence type="ECO:0000313" key="12">
    <source>
        <dbReference type="Proteomes" id="UP001159364"/>
    </source>
</evidence>
<dbReference type="SMART" id="SM00574">
    <property type="entry name" value="POX"/>
    <property type="match status" value="1"/>
</dbReference>
<gene>
    <name evidence="11" type="ORF">K2173_020485</name>
</gene>
<evidence type="ECO:0000256" key="2">
    <source>
        <dbReference type="ARBA" id="ARBA00006454"/>
    </source>
</evidence>
<comment type="caution">
    <text evidence="11">The sequence shown here is derived from an EMBL/GenBank/DDBJ whole genome shotgun (WGS) entry which is preliminary data.</text>
</comment>
<dbReference type="SMART" id="SM00389">
    <property type="entry name" value="HOX"/>
    <property type="match status" value="1"/>
</dbReference>
<comment type="similarity">
    <text evidence="2">Belongs to the TALE/BELL homeobox family.</text>
</comment>
<evidence type="ECO:0000259" key="10">
    <source>
        <dbReference type="PROSITE" id="PS50071"/>
    </source>
</evidence>
<dbReference type="Pfam" id="PF05920">
    <property type="entry name" value="Homeobox_KN"/>
    <property type="match status" value="1"/>
</dbReference>
<dbReference type="AlphaFoldDB" id="A0AAV8TIF7"/>
<dbReference type="GO" id="GO:0005634">
    <property type="term" value="C:nucleus"/>
    <property type="evidence" value="ECO:0007669"/>
    <property type="project" value="UniProtKB-SubCell"/>
</dbReference>
<evidence type="ECO:0000256" key="8">
    <source>
        <dbReference type="PROSITE-ProRule" id="PRU00108"/>
    </source>
</evidence>
<evidence type="ECO:0000313" key="11">
    <source>
        <dbReference type="EMBL" id="KAJ8765969.1"/>
    </source>
</evidence>
<evidence type="ECO:0000256" key="6">
    <source>
        <dbReference type="ARBA" id="ARBA00023163"/>
    </source>
</evidence>
<evidence type="ECO:0000256" key="7">
    <source>
        <dbReference type="ARBA" id="ARBA00023242"/>
    </source>
</evidence>
<feature type="DNA-binding region" description="Homeobox" evidence="8">
    <location>
        <begin position="252"/>
        <end position="310"/>
    </location>
</feature>
<organism evidence="11 12">
    <name type="scientific">Erythroxylum novogranatense</name>
    <dbReference type="NCBI Taxonomy" id="1862640"/>
    <lineage>
        <taxon>Eukaryota</taxon>
        <taxon>Viridiplantae</taxon>
        <taxon>Streptophyta</taxon>
        <taxon>Embryophyta</taxon>
        <taxon>Tracheophyta</taxon>
        <taxon>Spermatophyta</taxon>
        <taxon>Magnoliopsida</taxon>
        <taxon>eudicotyledons</taxon>
        <taxon>Gunneridae</taxon>
        <taxon>Pentapetalae</taxon>
        <taxon>rosids</taxon>
        <taxon>fabids</taxon>
        <taxon>Malpighiales</taxon>
        <taxon>Erythroxylaceae</taxon>
        <taxon>Erythroxylum</taxon>
    </lineage>
</organism>
<dbReference type="PROSITE" id="PS50071">
    <property type="entry name" value="HOMEOBOX_2"/>
    <property type="match status" value="1"/>
</dbReference>
<keyword evidence="5 8" id="KW-0371">Homeobox</keyword>
<dbReference type="Gene3D" id="1.10.10.60">
    <property type="entry name" value="Homeodomain-like"/>
    <property type="match status" value="1"/>
</dbReference>
<protein>
    <recommendedName>
        <fullName evidence="10">Homeobox domain-containing protein</fullName>
    </recommendedName>
</protein>
<dbReference type="InterPro" id="IPR008422">
    <property type="entry name" value="KN_HD"/>
</dbReference>
<keyword evidence="7 8" id="KW-0539">Nucleus</keyword>
<keyword evidence="12" id="KW-1185">Reference proteome</keyword>
<evidence type="ECO:0000256" key="1">
    <source>
        <dbReference type="ARBA" id="ARBA00004123"/>
    </source>
</evidence>
<evidence type="ECO:0000256" key="9">
    <source>
        <dbReference type="SAM" id="MobiDB-lite"/>
    </source>
</evidence>
<proteinExistence type="inferred from homology"/>
<keyword evidence="4 8" id="KW-0238">DNA-binding</keyword>
<feature type="region of interest" description="Disordered" evidence="9">
    <location>
        <begin position="328"/>
        <end position="361"/>
    </location>
</feature>
<sequence>MAQNLESYHVPQRNRKSKLRVTQANQEQQGAPAQGVLMNTTLQNIYYEKHQPLTCSLYTPCQAKDLNCRTSTSLGGSMKQNGEARSVVPLGPFTGYASILKTSRFLKPAQQILDELCGVNCEGLPFSLDWLSDSEVMRESMYLGDQMDNGWKNLKLTLMLEEVCRGYKLYYHQMQSVASSFRIVAGLANAAPYVCYAIKLVFKHFTCLKNAIFDQIKLSGKGKTSGFCVAQQQHIQNKTLAIQHHVHVWRSQRGLPEHAVAVLKSWLFEHFLHPYPSDSEKQTLSQQTGLSRTQVSNWFINARVRLWKPMVEEVHVLESKRGMEETRNEAVMASNCPDLTRRPEAEGNQIKRLRNDQRQEP</sequence>
<keyword evidence="6" id="KW-0804">Transcription</keyword>
<dbReference type="GO" id="GO:0003677">
    <property type="term" value="F:DNA binding"/>
    <property type="evidence" value="ECO:0007669"/>
    <property type="project" value="UniProtKB-UniRule"/>
</dbReference>
<dbReference type="CDD" id="cd00086">
    <property type="entry name" value="homeodomain"/>
    <property type="match status" value="1"/>
</dbReference>
<accession>A0AAV8TIF7</accession>
<evidence type="ECO:0000256" key="4">
    <source>
        <dbReference type="ARBA" id="ARBA00023125"/>
    </source>
</evidence>
<dbReference type="GO" id="GO:0006355">
    <property type="term" value="P:regulation of DNA-templated transcription"/>
    <property type="evidence" value="ECO:0007669"/>
    <property type="project" value="InterPro"/>
</dbReference>
<dbReference type="Proteomes" id="UP001159364">
    <property type="component" value="Linkage Group LG05"/>
</dbReference>
<dbReference type="PANTHER" id="PTHR11850">
    <property type="entry name" value="HOMEOBOX PROTEIN TRANSCRIPTION FACTORS"/>
    <property type="match status" value="1"/>
</dbReference>
<dbReference type="InterPro" id="IPR001356">
    <property type="entry name" value="HD"/>
</dbReference>
<feature type="domain" description="Homeobox" evidence="10">
    <location>
        <begin position="250"/>
        <end position="309"/>
    </location>
</feature>
<comment type="subcellular location">
    <subcellularLocation>
        <location evidence="1 8">Nucleus</location>
    </subcellularLocation>
</comment>